<feature type="domain" description="HTH luxR-type" evidence="3">
    <location>
        <begin position="877"/>
        <end position="942"/>
    </location>
</feature>
<dbReference type="InterPro" id="IPR036388">
    <property type="entry name" value="WH-like_DNA-bd_sf"/>
</dbReference>
<keyword evidence="5" id="KW-1185">Reference proteome</keyword>
<dbReference type="SUPFAM" id="SSF52540">
    <property type="entry name" value="P-loop containing nucleoside triphosphate hydrolases"/>
    <property type="match status" value="1"/>
</dbReference>
<dbReference type="PANTHER" id="PTHR16305">
    <property type="entry name" value="TESTICULAR SOLUBLE ADENYLYL CYCLASE"/>
    <property type="match status" value="1"/>
</dbReference>
<dbReference type="Gene3D" id="3.40.50.300">
    <property type="entry name" value="P-loop containing nucleotide triphosphate hydrolases"/>
    <property type="match status" value="1"/>
</dbReference>
<evidence type="ECO:0000313" key="5">
    <source>
        <dbReference type="Proteomes" id="UP000284824"/>
    </source>
</evidence>
<evidence type="ECO:0000313" key="4">
    <source>
        <dbReference type="EMBL" id="RVX38762.1"/>
    </source>
</evidence>
<dbReference type="GO" id="GO:0005737">
    <property type="term" value="C:cytoplasm"/>
    <property type="evidence" value="ECO:0007669"/>
    <property type="project" value="TreeGrafter"/>
</dbReference>
<dbReference type="SMART" id="SM00421">
    <property type="entry name" value="HTH_LUXR"/>
    <property type="match status" value="1"/>
</dbReference>
<dbReference type="SUPFAM" id="SSF46894">
    <property type="entry name" value="C-terminal effector domain of the bipartite response regulators"/>
    <property type="match status" value="1"/>
</dbReference>
<dbReference type="PANTHER" id="PTHR16305:SF35">
    <property type="entry name" value="TRANSCRIPTIONAL ACTIVATOR DOMAIN"/>
    <property type="match status" value="1"/>
</dbReference>
<dbReference type="GO" id="GO:0004016">
    <property type="term" value="F:adenylate cyclase activity"/>
    <property type="evidence" value="ECO:0007669"/>
    <property type="project" value="TreeGrafter"/>
</dbReference>
<dbReference type="GO" id="GO:0005524">
    <property type="term" value="F:ATP binding"/>
    <property type="evidence" value="ECO:0007669"/>
    <property type="project" value="UniProtKB-KW"/>
</dbReference>
<dbReference type="InterPro" id="IPR011990">
    <property type="entry name" value="TPR-like_helical_dom_sf"/>
</dbReference>
<evidence type="ECO:0000259" key="3">
    <source>
        <dbReference type="PROSITE" id="PS50043"/>
    </source>
</evidence>
<evidence type="ECO:0000256" key="2">
    <source>
        <dbReference type="ARBA" id="ARBA00022840"/>
    </source>
</evidence>
<dbReference type="InterPro" id="IPR041664">
    <property type="entry name" value="AAA_16"/>
</dbReference>
<evidence type="ECO:0000256" key="1">
    <source>
        <dbReference type="ARBA" id="ARBA00022741"/>
    </source>
</evidence>
<dbReference type="Pfam" id="PF00196">
    <property type="entry name" value="GerE"/>
    <property type="match status" value="1"/>
</dbReference>
<keyword evidence="2" id="KW-0067">ATP-binding</keyword>
<name>A0A438LZ48_9ACTN</name>
<dbReference type="InterPro" id="IPR016032">
    <property type="entry name" value="Sig_transdc_resp-reg_C-effctor"/>
</dbReference>
<sequence>MKLVERDSKLDRLRRLFADSTKGKSQVAAITGAVGSGKTALLHTFAESIAGDGGVFLTVTASRTERALELGVIGQLISSAVPFAEGDESARRLLDTAAHGLSLPESPDAASELDRATDGVGIRDVRSLAALSNALFRLGERGPVVIGVDDVHYADVSSLEVLLYLIRRVSLRPVPFLFILTWGADPEFNHPKFNAEVLSHQHVEALRLELLSRNGVAKVISDKLGTQAVGRLTPACHAMSGGNPLLVHALLEDYRHAESAQPAEFAPGEAFARAVSACLHRGAPLTMEAARAMAVLGPHATPPVLADVLGADPDSVVWAVEALHGLGLLHSGMFRHTASREAVLWELDGTERSALHYQAARVLHDHGTPATVVAGHFVNAGRADGAWTVPILREASEQALAGNDIESAMAWLRMAGRASTDEREQAAIKASLVRAIWRRCPITALPYLPDLSAAAIERRLGLRDTSALVGQLLWFGQKEQAFEVMTAVERQRGAPFKSPSNSRRSEPGLPNLGLLGHWSADPLNSSLDYQPLLPAPFTGALTYLNTLLVQGADEETLRAATKVLQGAPLDDDTLPKFTSALVSLACMNRPDVAAHWGDALLEEAEQRRVPMWQALFADLRAFIDIRRGRMATAERFARDALNLISPKSWGVAIGVPIANVVLASTAAGRLDDAAAFLGIPVPEATLETVGGLHYLHARGRYHLAINCPQAALADFETCGDLMIKWDIDLPNFVDWRTHAAQAWAALGNPNQVRDLMDEQLAGLEAEDSRVRGVSLRILASVAEPDEAMALLREAVACLEAAGDAYELALAVSALGQAHEARGEQERVRELTHRALGLERAAGLEPAEPAPTAPTTRAELRKKGVAGTPGPVLAAPADAKRGSPLTEAELRVAVLAAQGHKNRQIAAKLFITISTVEQHLTSVYRKLNVRRRAELSGELQRVHPGMWLRGTARRRETG</sequence>
<dbReference type="PRINTS" id="PR00038">
    <property type="entry name" value="HTHLUXR"/>
</dbReference>
<dbReference type="PROSITE" id="PS00622">
    <property type="entry name" value="HTH_LUXR_1"/>
    <property type="match status" value="1"/>
</dbReference>
<dbReference type="GO" id="GO:0003677">
    <property type="term" value="F:DNA binding"/>
    <property type="evidence" value="ECO:0007669"/>
    <property type="project" value="InterPro"/>
</dbReference>
<proteinExistence type="predicted"/>
<protein>
    <submittedName>
        <fullName evidence="4">Regulatory LuxR family protein</fullName>
    </submittedName>
</protein>
<dbReference type="GO" id="GO:0006355">
    <property type="term" value="P:regulation of DNA-templated transcription"/>
    <property type="evidence" value="ECO:0007669"/>
    <property type="project" value="InterPro"/>
</dbReference>
<dbReference type="CDD" id="cd06170">
    <property type="entry name" value="LuxR_C_like"/>
    <property type="match status" value="1"/>
</dbReference>
<organism evidence="4 5">
    <name type="scientific">Nonomuraea polychroma</name>
    <dbReference type="NCBI Taxonomy" id="46176"/>
    <lineage>
        <taxon>Bacteria</taxon>
        <taxon>Bacillati</taxon>
        <taxon>Actinomycetota</taxon>
        <taxon>Actinomycetes</taxon>
        <taxon>Streptosporangiales</taxon>
        <taxon>Streptosporangiaceae</taxon>
        <taxon>Nonomuraea</taxon>
    </lineage>
</organism>
<reference evidence="4 5" key="1">
    <citation type="submission" date="2019-01" db="EMBL/GenBank/DDBJ databases">
        <title>Sequencing the genomes of 1000 actinobacteria strains.</title>
        <authorList>
            <person name="Klenk H.-P."/>
        </authorList>
    </citation>
    <scope>NUCLEOTIDE SEQUENCE [LARGE SCALE GENOMIC DNA]</scope>
    <source>
        <strain evidence="4 5">DSM 43925</strain>
    </source>
</reference>
<dbReference type="Gene3D" id="1.25.40.10">
    <property type="entry name" value="Tetratricopeptide repeat domain"/>
    <property type="match status" value="1"/>
</dbReference>
<dbReference type="RefSeq" id="WP_277750824.1">
    <property type="nucleotide sequence ID" value="NZ_SAUN01000001.1"/>
</dbReference>
<dbReference type="AlphaFoldDB" id="A0A438LZ48"/>
<accession>A0A438LZ48</accession>
<dbReference type="Gene3D" id="1.10.10.10">
    <property type="entry name" value="Winged helix-like DNA-binding domain superfamily/Winged helix DNA-binding domain"/>
    <property type="match status" value="1"/>
</dbReference>
<comment type="caution">
    <text evidence="4">The sequence shown here is derived from an EMBL/GenBank/DDBJ whole genome shotgun (WGS) entry which is preliminary data.</text>
</comment>
<dbReference type="InterPro" id="IPR000792">
    <property type="entry name" value="Tscrpt_reg_LuxR_C"/>
</dbReference>
<dbReference type="Pfam" id="PF13191">
    <property type="entry name" value="AAA_16"/>
    <property type="match status" value="1"/>
</dbReference>
<dbReference type="EMBL" id="SAUN01000001">
    <property type="protein sequence ID" value="RVX38762.1"/>
    <property type="molecule type" value="Genomic_DNA"/>
</dbReference>
<gene>
    <name evidence="4" type="ORF">EDD27_1086</name>
</gene>
<dbReference type="PROSITE" id="PS50043">
    <property type="entry name" value="HTH_LUXR_2"/>
    <property type="match status" value="1"/>
</dbReference>
<keyword evidence="1" id="KW-0547">Nucleotide-binding</keyword>
<dbReference type="Proteomes" id="UP000284824">
    <property type="component" value="Unassembled WGS sequence"/>
</dbReference>
<dbReference type="InterPro" id="IPR027417">
    <property type="entry name" value="P-loop_NTPase"/>
</dbReference>